<dbReference type="Proteomes" id="UP000186744">
    <property type="component" value="Unassembled WGS sequence"/>
</dbReference>
<dbReference type="InterPro" id="IPR035576">
    <property type="entry name" value="T6SS_TssC"/>
</dbReference>
<feature type="compositionally biased region" description="Low complexity" evidence="1">
    <location>
        <begin position="1"/>
        <end position="22"/>
    </location>
</feature>
<evidence type="ECO:0000256" key="1">
    <source>
        <dbReference type="SAM" id="MobiDB-lite"/>
    </source>
</evidence>
<feature type="region of interest" description="Disordered" evidence="1">
    <location>
        <begin position="1"/>
        <end position="32"/>
    </location>
</feature>
<dbReference type="GO" id="GO:0033104">
    <property type="term" value="C:type VI protein secretion system complex"/>
    <property type="evidence" value="ECO:0007669"/>
    <property type="project" value="InterPro"/>
</dbReference>
<sequence>MDSKLQAQESQQQGQQQQHSGQPKGNPLAELNKMGGFGFVESVVDGIANMNPTRKARKEIFLNDSNKADERKELLQKINLWVSLLEGSESADKMADTCKNKAQQADQNLKKNLKNTLDAVRLLETNYRTVAQFYKNTELDKVDNVSIVNASIDQVSDLDNPLFIDAISEEFKNYYDRLDLRDNYSILAIPGYLGSNKVIEKWAKICNENKVMMVTDFANLDKPDDVVDLFHSANLTGGELHRSNVIMTCNWLVGRGKAEEVGEEENVELPPSTSLAGKIHKTLMSQVAAGKKHGNINEVDAVKFELKKSEISQLEKMGLVPMVNEYGKIMAFSAKTLFTGDNIGLQTYSVVRVFDYVTKVLLDFLNRRAFENWNAKNEDDLRRQIVTFLDNIKGPDKLIEKFKIVRFEQDRVNKDRVWLDIRMTPYFPTKSFVIKLDGHKGDDGNEWDAEYAQE</sequence>
<evidence type="ECO:0008006" key="4">
    <source>
        <dbReference type="Google" id="ProtNLM"/>
    </source>
</evidence>
<evidence type="ECO:0000313" key="3">
    <source>
        <dbReference type="Proteomes" id="UP000186744"/>
    </source>
</evidence>
<dbReference type="Pfam" id="PF17541">
    <property type="entry name" value="TssC"/>
    <property type="match status" value="1"/>
</dbReference>
<dbReference type="GO" id="GO:0033103">
    <property type="term" value="P:protein secretion by the type VI secretion system"/>
    <property type="evidence" value="ECO:0007669"/>
    <property type="project" value="InterPro"/>
</dbReference>
<gene>
    <name evidence="2" type="ORF">SAMN05421786_10543</name>
</gene>
<keyword evidence="3" id="KW-1185">Reference proteome</keyword>
<accession>A0A1N7PC10</accession>
<dbReference type="AlphaFoldDB" id="A0A1N7PC10"/>
<reference evidence="3" key="1">
    <citation type="submission" date="2017-01" db="EMBL/GenBank/DDBJ databases">
        <authorList>
            <person name="Varghese N."/>
            <person name="Submissions S."/>
        </authorList>
    </citation>
    <scope>NUCLEOTIDE SEQUENCE [LARGE SCALE GENOMIC DNA]</scope>
    <source>
        <strain evidence="3">DSM 18017</strain>
    </source>
</reference>
<name>A0A1N7PC10_9FLAO</name>
<protein>
    <recommendedName>
        <fullName evidence="4">Type VI secretion system contractile sheath protein TssC</fullName>
    </recommendedName>
</protein>
<dbReference type="OrthoDB" id="1408613at2"/>
<proteinExistence type="predicted"/>
<dbReference type="RefSeq" id="WP_076552702.1">
    <property type="nucleotide sequence ID" value="NZ_FTOL01000005.1"/>
</dbReference>
<organism evidence="2 3">
    <name type="scientific">Chryseobacterium ureilyticum</name>
    <dbReference type="NCBI Taxonomy" id="373668"/>
    <lineage>
        <taxon>Bacteria</taxon>
        <taxon>Pseudomonadati</taxon>
        <taxon>Bacteroidota</taxon>
        <taxon>Flavobacteriia</taxon>
        <taxon>Flavobacteriales</taxon>
        <taxon>Weeksellaceae</taxon>
        <taxon>Chryseobacterium group</taxon>
        <taxon>Chryseobacterium</taxon>
    </lineage>
</organism>
<evidence type="ECO:0000313" key="2">
    <source>
        <dbReference type="EMBL" id="SIT08121.1"/>
    </source>
</evidence>
<dbReference type="EMBL" id="FTOL01000005">
    <property type="protein sequence ID" value="SIT08121.1"/>
    <property type="molecule type" value="Genomic_DNA"/>
</dbReference>
<dbReference type="STRING" id="373668.SAMN05421786_10543"/>